<accession>A0ABR7Q7D7</accession>
<evidence type="ECO:0000313" key="3">
    <source>
        <dbReference type="Proteomes" id="UP000619238"/>
    </source>
</evidence>
<organism evidence="2 3">
    <name type="scientific">Kordia aestuariivivens</name>
    <dbReference type="NCBI Taxonomy" id="2759037"/>
    <lineage>
        <taxon>Bacteria</taxon>
        <taxon>Pseudomonadati</taxon>
        <taxon>Bacteroidota</taxon>
        <taxon>Flavobacteriia</taxon>
        <taxon>Flavobacteriales</taxon>
        <taxon>Flavobacteriaceae</taxon>
        <taxon>Kordia</taxon>
    </lineage>
</organism>
<keyword evidence="3" id="KW-1185">Reference proteome</keyword>
<name>A0ABR7Q7D7_9FLAO</name>
<dbReference type="PROSITE" id="PS51257">
    <property type="entry name" value="PROKAR_LIPOPROTEIN"/>
    <property type="match status" value="1"/>
</dbReference>
<protein>
    <submittedName>
        <fullName evidence="2">Uncharacterized protein</fullName>
    </submittedName>
</protein>
<dbReference type="EMBL" id="JACGWS010000003">
    <property type="protein sequence ID" value="MBC8754469.1"/>
    <property type="molecule type" value="Genomic_DNA"/>
</dbReference>
<reference evidence="2 3" key="1">
    <citation type="submission" date="2020-07" db="EMBL/GenBank/DDBJ databases">
        <title>Description of Kordia aestuariivivens sp. nov., isolated from a tidal flat.</title>
        <authorList>
            <person name="Park S."/>
            <person name="Yoon J.-H."/>
        </authorList>
    </citation>
    <scope>NUCLEOTIDE SEQUENCE [LARGE SCALE GENOMIC DNA]</scope>
    <source>
        <strain evidence="2 3">YSTF-M3</strain>
    </source>
</reference>
<sequence>MKRIKMYLGMLMVAALTITSCQTDSVSETPEEQTSFEATKRTAQENVTTVTHNYNYNGERFSVSYALDNDSGEVLSMSGDTSRAQSLVSDDNEPQAVLFSNLQDRGDGTDLSADAIAPSNVEIDVMLFDTVEEMEAVVERSAGSAIPNDEGTALATGAEGPCISFSGSGTGNFYYYKHAYYNTEMTGLRRTSRRYFWNHWVGSSYNDQMSSLIVTKPYNRRAYTILYEHSCFNGRAIGFYQGTGAWGFGVANLKWYRLRWWRSWNDQVSSIRGYAW</sequence>
<dbReference type="Proteomes" id="UP000619238">
    <property type="component" value="Unassembled WGS sequence"/>
</dbReference>
<dbReference type="InterPro" id="IPR011024">
    <property type="entry name" value="G_crystallin-like"/>
</dbReference>
<feature type="chain" id="PRO_5046422515" evidence="1">
    <location>
        <begin position="24"/>
        <end position="276"/>
    </location>
</feature>
<evidence type="ECO:0000256" key="1">
    <source>
        <dbReference type="SAM" id="SignalP"/>
    </source>
</evidence>
<keyword evidence="1" id="KW-0732">Signal</keyword>
<dbReference type="Gene3D" id="2.60.20.10">
    <property type="entry name" value="Crystallins"/>
    <property type="match status" value="1"/>
</dbReference>
<evidence type="ECO:0000313" key="2">
    <source>
        <dbReference type="EMBL" id="MBC8754469.1"/>
    </source>
</evidence>
<comment type="caution">
    <text evidence="2">The sequence shown here is derived from an EMBL/GenBank/DDBJ whole genome shotgun (WGS) entry which is preliminary data.</text>
</comment>
<dbReference type="RefSeq" id="WP_187561504.1">
    <property type="nucleotide sequence ID" value="NZ_JACGWS010000003.1"/>
</dbReference>
<feature type="signal peptide" evidence="1">
    <location>
        <begin position="1"/>
        <end position="23"/>
    </location>
</feature>
<proteinExistence type="predicted"/>
<gene>
    <name evidence="2" type="ORF">H2O64_07280</name>
</gene>
<dbReference type="SUPFAM" id="SSF49695">
    <property type="entry name" value="gamma-Crystallin-like"/>
    <property type="match status" value="1"/>
</dbReference>